<name>A0A378R7Z6_9GAMM</name>
<dbReference type="AlphaFoldDB" id="A0A378R7Z6"/>
<protein>
    <submittedName>
        <fullName evidence="2">Uncharacterized protein</fullName>
    </submittedName>
</protein>
<keyword evidence="1" id="KW-0472">Membrane</keyword>
<reference evidence="2 3" key="1">
    <citation type="submission" date="2018-06" db="EMBL/GenBank/DDBJ databases">
        <authorList>
            <consortium name="Pathogen Informatics"/>
            <person name="Doyle S."/>
        </authorList>
    </citation>
    <scope>NUCLEOTIDE SEQUENCE [LARGE SCALE GENOMIC DNA]</scope>
    <source>
        <strain evidence="2 3">NCTC10293</strain>
    </source>
</reference>
<dbReference type="EMBL" id="UGQE01000001">
    <property type="protein sequence ID" value="STZ10030.1"/>
    <property type="molecule type" value="Genomic_DNA"/>
</dbReference>
<feature type="transmembrane region" description="Helical" evidence="1">
    <location>
        <begin position="24"/>
        <end position="42"/>
    </location>
</feature>
<dbReference type="Proteomes" id="UP000255279">
    <property type="component" value="Unassembled WGS sequence"/>
</dbReference>
<proteinExistence type="predicted"/>
<evidence type="ECO:0000256" key="1">
    <source>
        <dbReference type="SAM" id="Phobius"/>
    </source>
</evidence>
<evidence type="ECO:0000313" key="2">
    <source>
        <dbReference type="EMBL" id="STZ10030.1"/>
    </source>
</evidence>
<keyword evidence="1" id="KW-1133">Transmembrane helix</keyword>
<organism evidence="2 3">
    <name type="scientific">Moraxella caviae</name>
    <dbReference type="NCBI Taxonomy" id="34060"/>
    <lineage>
        <taxon>Bacteria</taxon>
        <taxon>Pseudomonadati</taxon>
        <taxon>Pseudomonadota</taxon>
        <taxon>Gammaproteobacteria</taxon>
        <taxon>Moraxellales</taxon>
        <taxon>Moraxellaceae</taxon>
        <taxon>Moraxella</taxon>
    </lineage>
</organism>
<evidence type="ECO:0000313" key="3">
    <source>
        <dbReference type="Proteomes" id="UP000255279"/>
    </source>
</evidence>
<accession>A0A378R7Z6</accession>
<sequence length="96" mass="10943">MFLACWCIFIAINCDVRALLGVAPPFWLTLLFLVSVAISMYGENTHQALLEESAETLMYYCLVATSILYARHSDFNPCAHKACQHYQDCNDKPSYR</sequence>
<gene>
    <name evidence="2" type="ORF">NCTC10293_00352</name>
</gene>
<keyword evidence="1" id="KW-0812">Transmembrane</keyword>